<protein>
    <submittedName>
        <fullName evidence="1">Uncharacterized protein</fullName>
    </submittedName>
</protein>
<name>A0A8J7AAF4_9CYAN</name>
<gene>
    <name evidence="1" type="ORF">IQ241_25035</name>
</gene>
<comment type="caution">
    <text evidence="1">The sequence shown here is derived from an EMBL/GenBank/DDBJ whole genome shotgun (WGS) entry which is preliminary data.</text>
</comment>
<dbReference type="RefSeq" id="WP_193912501.1">
    <property type="nucleotide sequence ID" value="NZ_JADEXG010000133.1"/>
</dbReference>
<organism evidence="1 2">
    <name type="scientific">Vasconcelosia minhoensis LEGE 07310</name>
    <dbReference type="NCBI Taxonomy" id="915328"/>
    <lineage>
        <taxon>Bacteria</taxon>
        <taxon>Bacillati</taxon>
        <taxon>Cyanobacteriota</taxon>
        <taxon>Cyanophyceae</taxon>
        <taxon>Nodosilineales</taxon>
        <taxon>Cymatolegaceae</taxon>
        <taxon>Vasconcelosia</taxon>
        <taxon>Vasconcelosia minhoensis</taxon>
    </lineage>
</organism>
<dbReference type="AlphaFoldDB" id="A0A8J7AAF4"/>
<sequence>MFKPSIEYVSTESVKVQQFAEALKLQQAAQDFRREVEYREAFEQYCQWYYHAAQQTQQEFAATENDVNFFGWFCSSVR</sequence>
<accession>A0A8J7AAF4</accession>
<evidence type="ECO:0000313" key="1">
    <source>
        <dbReference type="EMBL" id="MBE9080507.1"/>
    </source>
</evidence>
<evidence type="ECO:0000313" key="2">
    <source>
        <dbReference type="Proteomes" id="UP000636505"/>
    </source>
</evidence>
<proteinExistence type="predicted"/>
<reference evidence="1" key="1">
    <citation type="submission" date="2020-10" db="EMBL/GenBank/DDBJ databases">
        <authorList>
            <person name="Castelo-Branco R."/>
            <person name="Eusebio N."/>
            <person name="Adriana R."/>
            <person name="Vieira A."/>
            <person name="Brugerolle De Fraissinette N."/>
            <person name="Rezende De Castro R."/>
            <person name="Schneider M.P."/>
            <person name="Vasconcelos V."/>
            <person name="Leao P.N."/>
        </authorList>
    </citation>
    <scope>NUCLEOTIDE SEQUENCE</scope>
    <source>
        <strain evidence="1">LEGE 07310</strain>
    </source>
</reference>
<keyword evidence="2" id="KW-1185">Reference proteome</keyword>
<dbReference type="EMBL" id="JADEXG010000133">
    <property type="protein sequence ID" value="MBE9080507.1"/>
    <property type="molecule type" value="Genomic_DNA"/>
</dbReference>
<dbReference type="Proteomes" id="UP000636505">
    <property type="component" value="Unassembled WGS sequence"/>
</dbReference>